<keyword evidence="2" id="KW-1185">Reference proteome</keyword>
<organism evidence="1 2">
    <name type="scientific">Mycolicibacterium moriokaense</name>
    <dbReference type="NCBI Taxonomy" id="39691"/>
    <lineage>
        <taxon>Bacteria</taxon>
        <taxon>Bacillati</taxon>
        <taxon>Actinomycetota</taxon>
        <taxon>Actinomycetes</taxon>
        <taxon>Mycobacteriales</taxon>
        <taxon>Mycobacteriaceae</taxon>
        <taxon>Mycolicibacterium</taxon>
    </lineage>
</organism>
<sequence length="184" mass="21287">MGVPQDWAPYSNLDEAAKVYLRDPELALDQLRSVIGFPEIKSFVMSRGTTEGSWGETDESPLWQEIVLTDGHRLIIWRADDETSTVDERERRVLNAAVRTILLSTITDHVLTTEYEVFDDGTRRLSEVRLRMYTQLITRSRQKSVTETDIFCESFRYYKSVDNGGLAQMQRLLQFGRVLSRSMQ</sequence>
<evidence type="ECO:0000313" key="1">
    <source>
        <dbReference type="EMBL" id="BBX02890.1"/>
    </source>
</evidence>
<dbReference type="EMBL" id="AP022560">
    <property type="protein sequence ID" value="BBX02890.1"/>
    <property type="molecule type" value="Genomic_DNA"/>
</dbReference>
<dbReference type="Proteomes" id="UP000466681">
    <property type="component" value="Chromosome"/>
</dbReference>
<dbReference type="AlphaFoldDB" id="A0AAD1HCL5"/>
<reference evidence="1 2" key="1">
    <citation type="journal article" date="2019" name="Emerg. Microbes Infect.">
        <title>Comprehensive subspecies identification of 175 nontuberculous mycobacteria species based on 7547 genomic profiles.</title>
        <authorList>
            <person name="Matsumoto Y."/>
            <person name="Kinjo T."/>
            <person name="Motooka D."/>
            <person name="Nabeya D."/>
            <person name="Jung N."/>
            <person name="Uechi K."/>
            <person name="Horii T."/>
            <person name="Iida T."/>
            <person name="Fujita J."/>
            <person name="Nakamura S."/>
        </authorList>
    </citation>
    <scope>NUCLEOTIDE SEQUENCE [LARGE SCALE GENOMIC DNA]</scope>
    <source>
        <strain evidence="1 2">JCM 6375</strain>
    </source>
</reference>
<dbReference type="RefSeq" id="WP_083149652.1">
    <property type="nucleotide sequence ID" value="NZ_AP022560.1"/>
</dbReference>
<evidence type="ECO:0000313" key="2">
    <source>
        <dbReference type="Proteomes" id="UP000466681"/>
    </source>
</evidence>
<gene>
    <name evidence="1" type="ORF">MMOR_38260</name>
</gene>
<dbReference type="KEGG" id="mmor:MMOR_38260"/>
<name>A0AAD1HCL5_9MYCO</name>
<accession>A0AAD1HCL5</accession>
<protein>
    <submittedName>
        <fullName evidence="1">Uncharacterized protein</fullName>
    </submittedName>
</protein>
<proteinExistence type="predicted"/>